<evidence type="ECO:0000313" key="3">
    <source>
        <dbReference type="Proteomes" id="UP000324767"/>
    </source>
</evidence>
<accession>A0A5M8Q5D2</accession>
<feature type="compositionally biased region" description="Basic residues" evidence="1">
    <location>
        <begin position="50"/>
        <end position="59"/>
    </location>
</feature>
<sequence length="213" mass="22650">MCLVPQRSQNQHASRQPIPSHSPSCPPLDLLSRNPHPRPTDPSIPTLHQRPPHRRRKATPPHPPQTSPPTTTPTPPTPPASSRAPPSSPKSTTSVIWCAPHSATYILLTTTYTVPPAIGATISRALLTLSDGIGAYMARAGDGVLLGGALDYLAPDEGVEFHAWNTNNRQQTYGVLRAAVEALRDFMGEKGVVGANFYVYDGVGTEVGSGTIG</sequence>
<evidence type="ECO:0000313" key="2">
    <source>
        <dbReference type="EMBL" id="KAA6416201.1"/>
    </source>
</evidence>
<name>A0A5M8Q5D2_9LECA</name>
<dbReference type="EMBL" id="VXIT01000001">
    <property type="protein sequence ID" value="KAA6416201.1"/>
    <property type="molecule type" value="Genomic_DNA"/>
</dbReference>
<dbReference type="AlphaFoldDB" id="A0A5M8Q5D2"/>
<feature type="compositionally biased region" description="Pro residues" evidence="1">
    <location>
        <begin position="60"/>
        <end position="79"/>
    </location>
</feature>
<dbReference type="Proteomes" id="UP000324767">
    <property type="component" value="Unassembled WGS sequence"/>
</dbReference>
<organism evidence="2 3">
    <name type="scientific">Lasallia pustulata</name>
    <dbReference type="NCBI Taxonomy" id="136370"/>
    <lineage>
        <taxon>Eukaryota</taxon>
        <taxon>Fungi</taxon>
        <taxon>Dikarya</taxon>
        <taxon>Ascomycota</taxon>
        <taxon>Pezizomycotina</taxon>
        <taxon>Lecanoromycetes</taxon>
        <taxon>OSLEUM clade</taxon>
        <taxon>Umbilicariomycetidae</taxon>
        <taxon>Umbilicariales</taxon>
        <taxon>Umbilicariaceae</taxon>
        <taxon>Lasallia</taxon>
    </lineage>
</organism>
<feature type="region of interest" description="Disordered" evidence="1">
    <location>
        <begin position="1"/>
        <end position="93"/>
    </location>
</feature>
<evidence type="ECO:0000256" key="1">
    <source>
        <dbReference type="SAM" id="MobiDB-lite"/>
    </source>
</evidence>
<feature type="compositionally biased region" description="Low complexity" evidence="1">
    <location>
        <begin position="80"/>
        <end position="93"/>
    </location>
</feature>
<feature type="compositionally biased region" description="Polar residues" evidence="1">
    <location>
        <begin position="1"/>
        <end position="23"/>
    </location>
</feature>
<gene>
    <name evidence="2" type="ORF">FRX48_00921</name>
</gene>
<proteinExistence type="predicted"/>
<reference evidence="2 3" key="1">
    <citation type="submission" date="2019-09" db="EMBL/GenBank/DDBJ databases">
        <title>The hologenome of the rock-dwelling lichen Lasallia pustulata.</title>
        <authorList>
            <person name="Greshake Tzovaras B."/>
            <person name="Segers F."/>
            <person name="Bicker A."/>
            <person name="Dal Grande F."/>
            <person name="Otte J."/>
            <person name="Hankeln T."/>
            <person name="Schmitt I."/>
            <person name="Ebersberger I."/>
        </authorList>
    </citation>
    <scope>NUCLEOTIDE SEQUENCE [LARGE SCALE GENOMIC DNA]</scope>
    <source>
        <strain evidence="2">A1-1</strain>
    </source>
</reference>
<comment type="caution">
    <text evidence="2">The sequence shown here is derived from an EMBL/GenBank/DDBJ whole genome shotgun (WGS) entry which is preliminary data.</text>
</comment>
<protein>
    <submittedName>
        <fullName evidence="2">Uncharacterized protein</fullName>
    </submittedName>
</protein>